<dbReference type="PANTHER" id="PTHR30115">
    <property type="entry name" value="NITROGEN REGULATORY PROTEIN P-II"/>
    <property type="match status" value="1"/>
</dbReference>
<dbReference type="GO" id="GO:0006808">
    <property type="term" value="P:regulation of nitrogen utilization"/>
    <property type="evidence" value="ECO:0007669"/>
    <property type="project" value="InterPro"/>
</dbReference>
<protein>
    <submittedName>
        <fullName evidence="1">Nitrogen regulatory protein P-II family</fullName>
    </submittedName>
</protein>
<accession>A0A3D9LHN4</accession>
<dbReference type="GO" id="GO:0005524">
    <property type="term" value="F:ATP binding"/>
    <property type="evidence" value="ECO:0007669"/>
    <property type="project" value="TreeGrafter"/>
</dbReference>
<dbReference type="GO" id="GO:0030234">
    <property type="term" value="F:enzyme regulator activity"/>
    <property type="evidence" value="ECO:0007669"/>
    <property type="project" value="InterPro"/>
</dbReference>
<dbReference type="InterPro" id="IPR015867">
    <property type="entry name" value="N-reg_PII/ATP_PRibTrfase_C"/>
</dbReference>
<dbReference type="PRINTS" id="PR00340">
    <property type="entry name" value="PIIGLNB"/>
</dbReference>
<dbReference type="RefSeq" id="WP_115866415.1">
    <property type="nucleotide sequence ID" value="NZ_QREG01000001.1"/>
</dbReference>
<dbReference type="Gene3D" id="3.30.70.120">
    <property type="match status" value="1"/>
</dbReference>
<dbReference type="SUPFAM" id="SSF54913">
    <property type="entry name" value="GlnB-like"/>
    <property type="match status" value="1"/>
</dbReference>
<gene>
    <name evidence="1" type="ORF">C7460_101440</name>
</gene>
<dbReference type="SMART" id="SM00938">
    <property type="entry name" value="P-II"/>
    <property type="match status" value="1"/>
</dbReference>
<organism evidence="1 2">
    <name type="scientific">Marinoscillum furvescens DSM 4134</name>
    <dbReference type="NCBI Taxonomy" id="1122208"/>
    <lineage>
        <taxon>Bacteria</taxon>
        <taxon>Pseudomonadati</taxon>
        <taxon>Bacteroidota</taxon>
        <taxon>Cytophagia</taxon>
        <taxon>Cytophagales</taxon>
        <taxon>Reichenbachiellaceae</taxon>
        <taxon>Marinoscillum</taxon>
    </lineage>
</organism>
<proteinExistence type="predicted"/>
<dbReference type="InterPro" id="IPR011322">
    <property type="entry name" value="N-reg_PII-like_a/b"/>
</dbReference>
<dbReference type="Proteomes" id="UP000256779">
    <property type="component" value="Unassembled WGS sequence"/>
</dbReference>
<dbReference type="AlphaFoldDB" id="A0A3D9LHN4"/>
<dbReference type="PROSITE" id="PS51343">
    <property type="entry name" value="PII_GLNB_DOM"/>
    <property type="match status" value="1"/>
</dbReference>
<comment type="caution">
    <text evidence="1">The sequence shown here is derived from an EMBL/GenBank/DDBJ whole genome shotgun (WGS) entry which is preliminary data.</text>
</comment>
<keyword evidence="2" id="KW-1185">Reference proteome</keyword>
<dbReference type="Pfam" id="PF00543">
    <property type="entry name" value="P-II"/>
    <property type="match status" value="1"/>
</dbReference>
<dbReference type="OrthoDB" id="9802729at2"/>
<dbReference type="InterPro" id="IPR002187">
    <property type="entry name" value="N-reg_PII"/>
</dbReference>
<evidence type="ECO:0000313" key="2">
    <source>
        <dbReference type="Proteomes" id="UP000256779"/>
    </source>
</evidence>
<evidence type="ECO:0000313" key="1">
    <source>
        <dbReference type="EMBL" id="REE05921.1"/>
    </source>
</evidence>
<dbReference type="GO" id="GO:0005829">
    <property type="term" value="C:cytosol"/>
    <property type="evidence" value="ECO:0007669"/>
    <property type="project" value="TreeGrafter"/>
</dbReference>
<reference evidence="1 2" key="1">
    <citation type="submission" date="2018-07" db="EMBL/GenBank/DDBJ databases">
        <title>Genomic Encyclopedia of Type Strains, Phase IV (KMG-IV): sequencing the most valuable type-strain genomes for metagenomic binning, comparative biology and taxonomic classification.</title>
        <authorList>
            <person name="Goeker M."/>
        </authorList>
    </citation>
    <scope>NUCLEOTIDE SEQUENCE [LARGE SCALE GENOMIC DNA]</scope>
    <source>
        <strain evidence="1 2">DSM 4134</strain>
    </source>
</reference>
<dbReference type="EMBL" id="QREG01000001">
    <property type="protein sequence ID" value="REE05921.1"/>
    <property type="molecule type" value="Genomic_DNA"/>
</dbReference>
<name>A0A3D9LHN4_MARFU</name>
<sequence>MKLIIAIIRENQLDQVREGLIAAGISRITVSHVSGHGRANGEGEIYRGQKVVPNLTPGARIEIAVNDDYVDRTVEAIQNATQSNDGEFVGSGKIMIMPLDDVIRIRTGERGADAI</sequence>